<dbReference type="RefSeq" id="WP_042089104.1">
    <property type="nucleotide sequence ID" value="NZ_JANSKA010000003.1"/>
</dbReference>
<dbReference type="PROSITE" id="PS00211">
    <property type="entry name" value="ABC_TRANSPORTER_1"/>
    <property type="match status" value="1"/>
</dbReference>
<protein>
    <submittedName>
        <fullName evidence="6">ATP-binding cassette domain-containing protein</fullName>
    </submittedName>
</protein>
<evidence type="ECO:0000256" key="1">
    <source>
        <dbReference type="ARBA" id="ARBA00005417"/>
    </source>
</evidence>
<dbReference type="GO" id="GO:0005524">
    <property type="term" value="F:ATP binding"/>
    <property type="evidence" value="ECO:0007669"/>
    <property type="project" value="UniProtKB-KW"/>
</dbReference>
<dbReference type="InterPro" id="IPR013563">
    <property type="entry name" value="Oligopep_ABC_C"/>
</dbReference>
<organism evidence="6 7">
    <name type="scientific">Tractidigestivibacter montrealensis</name>
    <dbReference type="NCBI Taxonomy" id="2972466"/>
    <lineage>
        <taxon>Bacteria</taxon>
        <taxon>Bacillati</taxon>
        <taxon>Actinomycetota</taxon>
        <taxon>Coriobacteriia</taxon>
        <taxon>Coriobacteriales</taxon>
        <taxon>Atopobiaceae</taxon>
        <taxon>Tractidigestivibacter</taxon>
    </lineage>
</organism>
<dbReference type="EMBL" id="JANSKA010000003">
    <property type="protein sequence ID" value="MCR9036286.1"/>
    <property type="molecule type" value="Genomic_DNA"/>
</dbReference>
<dbReference type="NCBIfam" id="TIGR01727">
    <property type="entry name" value="oligo_HPY"/>
    <property type="match status" value="1"/>
</dbReference>
<dbReference type="InterPro" id="IPR003439">
    <property type="entry name" value="ABC_transporter-like_ATP-bd"/>
</dbReference>
<keyword evidence="3" id="KW-0547">Nucleotide-binding</keyword>
<dbReference type="InterPro" id="IPR027417">
    <property type="entry name" value="P-loop_NTPase"/>
</dbReference>
<keyword evidence="4 6" id="KW-0067">ATP-binding</keyword>
<evidence type="ECO:0000256" key="2">
    <source>
        <dbReference type="ARBA" id="ARBA00022448"/>
    </source>
</evidence>
<feature type="domain" description="ABC transporter" evidence="5">
    <location>
        <begin position="33"/>
        <end position="273"/>
    </location>
</feature>
<gene>
    <name evidence="6" type="ORF">NVS32_04905</name>
</gene>
<sequence>MSETQTAAVVERPQVASGEPILSIKHLSKDFRLRGGKLFSKPQVLHALSDVSLDVYPGETLGIIGESGCGKSTLGRCVVQLHQATSGQIVYGGQDITKLSGQQLKAVRKDIQMIFQDSYSSLDPRYTAAKTIEEPMLIYRTEPDASRREQRVLEVMREVGLDVQHLQRYPHEFSGGQRQRINVARALVLDPKVIVCDEPVSALDVSIQAQVLNLFRHLQQERGLTYLFISHDLSVIKHISDRVAIMYLGRVMELCPADKIYAHPLHPYTKALLSAIPPESPFDKKEEIKLQGEIPSPVGEQVGCPLAGRCPFCMERCRHERPSLEEVEAGHRVACFKYHDIVAE</sequence>
<dbReference type="Pfam" id="PF08352">
    <property type="entry name" value="oligo_HPY"/>
    <property type="match status" value="1"/>
</dbReference>
<dbReference type="SUPFAM" id="SSF52540">
    <property type="entry name" value="P-loop containing nucleoside triphosphate hydrolases"/>
    <property type="match status" value="1"/>
</dbReference>
<evidence type="ECO:0000259" key="5">
    <source>
        <dbReference type="PROSITE" id="PS50893"/>
    </source>
</evidence>
<dbReference type="Proteomes" id="UP001204320">
    <property type="component" value="Unassembled WGS sequence"/>
</dbReference>
<comment type="similarity">
    <text evidence="1">Belongs to the ABC transporter superfamily.</text>
</comment>
<reference evidence="6 7" key="1">
    <citation type="submission" date="2022-08" db="EMBL/GenBank/DDBJ databases">
        <title>Tractidigestivibacter montrealensis type strain KD21.</title>
        <authorList>
            <person name="Diop K."/>
            <person name="Richard C."/>
            <person name="Routy B."/>
        </authorList>
    </citation>
    <scope>NUCLEOTIDE SEQUENCE [LARGE SCALE GENOMIC DNA]</scope>
    <source>
        <strain evidence="6 7">KD21</strain>
    </source>
</reference>
<dbReference type="Pfam" id="PF00005">
    <property type="entry name" value="ABC_tran"/>
    <property type="match status" value="1"/>
</dbReference>
<dbReference type="InterPro" id="IPR003593">
    <property type="entry name" value="AAA+_ATPase"/>
</dbReference>
<dbReference type="PANTHER" id="PTHR43776">
    <property type="entry name" value="TRANSPORT ATP-BINDING PROTEIN"/>
    <property type="match status" value="1"/>
</dbReference>
<dbReference type="InterPro" id="IPR050319">
    <property type="entry name" value="ABC_transp_ATP-bind"/>
</dbReference>
<dbReference type="Gene3D" id="3.40.50.300">
    <property type="entry name" value="P-loop containing nucleotide triphosphate hydrolases"/>
    <property type="match status" value="1"/>
</dbReference>
<comment type="caution">
    <text evidence="6">The sequence shown here is derived from an EMBL/GenBank/DDBJ whole genome shotgun (WGS) entry which is preliminary data.</text>
</comment>
<keyword evidence="7" id="KW-1185">Reference proteome</keyword>
<evidence type="ECO:0000313" key="7">
    <source>
        <dbReference type="Proteomes" id="UP001204320"/>
    </source>
</evidence>
<accession>A0ABT1Z7U9</accession>
<dbReference type="SMART" id="SM00382">
    <property type="entry name" value="AAA"/>
    <property type="match status" value="1"/>
</dbReference>
<dbReference type="PROSITE" id="PS50893">
    <property type="entry name" value="ABC_TRANSPORTER_2"/>
    <property type="match status" value="1"/>
</dbReference>
<evidence type="ECO:0000313" key="6">
    <source>
        <dbReference type="EMBL" id="MCR9036286.1"/>
    </source>
</evidence>
<proteinExistence type="inferred from homology"/>
<name>A0ABT1Z7U9_9ACTN</name>
<dbReference type="PANTHER" id="PTHR43776:SF7">
    <property type="entry name" value="D,D-DIPEPTIDE TRANSPORT ATP-BINDING PROTEIN DDPF-RELATED"/>
    <property type="match status" value="1"/>
</dbReference>
<evidence type="ECO:0000256" key="3">
    <source>
        <dbReference type="ARBA" id="ARBA00022741"/>
    </source>
</evidence>
<dbReference type="InterPro" id="IPR017871">
    <property type="entry name" value="ABC_transporter-like_CS"/>
</dbReference>
<keyword evidence="2" id="KW-0813">Transport</keyword>
<dbReference type="CDD" id="cd03257">
    <property type="entry name" value="ABC_NikE_OppD_transporters"/>
    <property type="match status" value="1"/>
</dbReference>
<evidence type="ECO:0000256" key="4">
    <source>
        <dbReference type="ARBA" id="ARBA00022840"/>
    </source>
</evidence>